<protein>
    <submittedName>
        <fullName evidence="1">Uncharacterized protein</fullName>
    </submittedName>
</protein>
<dbReference type="Proteomes" id="UP000233469">
    <property type="component" value="Unassembled WGS sequence"/>
</dbReference>
<proteinExistence type="predicted"/>
<comment type="caution">
    <text evidence="1">The sequence shown here is derived from an EMBL/GenBank/DDBJ whole genome shotgun (WGS) entry which is preliminary data.</text>
</comment>
<sequence length="185" mass="21679">MKAVFVLPTLTPFYLFIYCFWPSLKVKYNGFQPSLEVEYDGGIIWTTSSKLLLDVDFDMDLILVQTLKPYAKPDERKRLLLKQRDELIDGHGSFKERILNRNGSSWSTLFQQVVVMKFLHLKIYLYLEIVDLPNCNDDATDVDGQRKENEMENVRMNRNDNDATDVDGQGKENEMENIWIDENEI</sequence>
<evidence type="ECO:0000313" key="2">
    <source>
        <dbReference type="Proteomes" id="UP000233469"/>
    </source>
</evidence>
<dbReference type="VEuPathDB" id="FungiDB:RhiirFUN_014125"/>
<reference evidence="1 2" key="1">
    <citation type="submission" date="2016-04" db="EMBL/GenBank/DDBJ databases">
        <title>Genome analyses suggest a sexual origin of heterokaryosis in a supposedly ancient asexual fungus.</title>
        <authorList>
            <person name="Ropars J."/>
            <person name="Sedzielewska K."/>
            <person name="Noel J."/>
            <person name="Charron P."/>
            <person name="Farinelli L."/>
            <person name="Marton T."/>
            <person name="Kruger M."/>
            <person name="Pelin A."/>
            <person name="Brachmann A."/>
            <person name="Corradi N."/>
        </authorList>
    </citation>
    <scope>NUCLEOTIDE SEQUENCE [LARGE SCALE GENOMIC DNA]</scope>
    <source>
        <strain evidence="1 2">C2</strain>
    </source>
</reference>
<evidence type="ECO:0000313" key="1">
    <source>
        <dbReference type="EMBL" id="PKK58947.1"/>
    </source>
</evidence>
<gene>
    <name evidence="1" type="ORF">RhiirC2_795532</name>
</gene>
<accession>A0A2N1MBE2</accession>
<organism evidence="1 2">
    <name type="scientific">Rhizophagus irregularis</name>
    <dbReference type="NCBI Taxonomy" id="588596"/>
    <lineage>
        <taxon>Eukaryota</taxon>
        <taxon>Fungi</taxon>
        <taxon>Fungi incertae sedis</taxon>
        <taxon>Mucoromycota</taxon>
        <taxon>Glomeromycotina</taxon>
        <taxon>Glomeromycetes</taxon>
        <taxon>Glomerales</taxon>
        <taxon>Glomeraceae</taxon>
        <taxon>Rhizophagus</taxon>
    </lineage>
</organism>
<dbReference type="AlphaFoldDB" id="A0A2N1MBE2"/>
<dbReference type="VEuPathDB" id="FungiDB:RhiirA1_481427"/>
<name>A0A2N1MBE2_9GLOM</name>
<dbReference type="EMBL" id="LLXL01003296">
    <property type="protein sequence ID" value="PKK58947.1"/>
    <property type="molecule type" value="Genomic_DNA"/>
</dbReference>
<reference evidence="1 2" key="2">
    <citation type="submission" date="2017-10" db="EMBL/GenBank/DDBJ databases">
        <title>Extensive intraspecific genome diversity in a model arbuscular mycorrhizal fungus.</title>
        <authorList>
            <person name="Chen E.C.H."/>
            <person name="Morin E."/>
            <person name="Baudet D."/>
            <person name="Noel J."/>
            <person name="Ndikumana S."/>
            <person name="Charron P."/>
            <person name="St-Onge C."/>
            <person name="Giorgi J."/>
            <person name="Grigoriev I.V."/>
            <person name="Roux C."/>
            <person name="Martin F.M."/>
            <person name="Corradi N."/>
        </authorList>
    </citation>
    <scope>NUCLEOTIDE SEQUENCE [LARGE SCALE GENOMIC DNA]</scope>
    <source>
        <strain evidence="1 2">C2</strain>
    </source>
</reference>
<dbReference type="VEuPathDB" id="FungiDB:RhiirA1_541880"/>